<protein>
    <submittedName>
        <fullName evidence="2">Uncharacterized protein</fullName>
    </submittedName>
</protein>
<dbReference type="EMBL" id="PZQS01000012">
    <property type="protein sequence ID" value="PVD20738.1"/>
    <property type="molecule type" value="Genomic_DNA"/>
</dbReference>
<feature type="compositionally biased region" description="Basic and acidic residues" evidence="1">
    <location>
        <begin position="1"/>
        <end position="17"/>
    </location>
</feature>
<dbReference type="Proteomes" id="UP000245119">
    <property type="component" value="Linkage Group LG12"/>
</dbReference>
<feature type="region of interest" description="Disordered" evidence="1">
    <location>
        <begin position="79"/>
        <end position="107"/>
    </location>
</feature>
<evidence type="ECO:0000256" key="1">
    <source>
        <dbReference type="SAM" id="MobiDB-lite"/>
    </source>
</evidence>
<accession>A0A2T7NHX1</accession>
<dbReference type="AlphaFoldDB" id="A0A2T7NHX1"/>
<reference evidence="2 3" key="1">
    <citation type="submission" date="2018-04" db="EMBL/GenBank/DDBJ databases">
        <title>The genome of golden apple snail Pomacea canaliculata provides insight into stress tolerance and invasive adaptation.</title>
        <authorList>
            <person name="Liu C."/>
            <person name="Liu B."/>
            <person name="Ren Y."/>
            <person name="Zhang Y."/>
            <person name="Wang H."/>
            <person name="Li S."/>
            <person name="Jiang F."/>
            <person name="Yin L."/>
            <person name="Zhang G."/>
            <person name="Qian W."/>
            <person name="Fan W."/>
        </authorList>
    </citation>
    <scope>NUCLEOTIDE SEQUENCE [LARGE SCALE GENOMIC DNA]</scope>
    <source>
        <strain evidence="2">SZHN2017</strain>
        <tissue evidence="2">Muscle</tissue>
    </source>
</reference>
<sequence>MSSDKTRPSGEAKDREQSPQVVTLLFSEQPRKVTGICLHELEKVIRGSSTDDCKGTRSNLLHVWLRAVRSQPVCGESITGTPLGDEHQKNYVKPSGKAHVAIHPRWT</sequence>
<comment type="caution">
    <text evidence="2">The sequence shown here is derived from an EMBL/GenBank/DDBJ whole genome shotgun (WGS) entry which is preliminary data.</text>
</comment>
<organism evidence="2 3">
    <name type="scientific">Pomacea canaliculata</name>
    <name type="common">Golden apple snail</name>
    <dbReference type="NCBI Taxonomy" id="400727"/>
    <lineage>
        <taxon>Eukaryota</taxon>
        <taxon>Metazoa</taxon>
        <taxon>Spiralia</taxon>
        <taxon>Lophotrochozoa</taxon>
        <taxon>Mollusca</taxon>
        <taxon>Gastropoda</taxon>
        <taxon>Caenogastropoda</taxon>
        <taxon>Architaenioglossa</taxon>
        <taxon>Ampullarioidea</taxon>
        <taxon>Ampullariidae</taxon>
        <taxon>Pomacea</taxon>
    </lineage>
</organism>
<evidence type="ECO:0000313" key="2">
    <source>
        <dbReference type="EMBL" id="PVD20738.1"/>
    </source>
</evidence>
<proteinExistence type="predicted"/>
<gene>
    <name evidence="2" type="ORF">C0Q70_18899</name>
</gene>
<feature type="region of interest" description="Disordered" evidence="1">
    <location>
        <begin position="1"/>
        <end position="20"/>
    </location>
</feature>
<keyword evidence="3" id="KW-1185">Reference proteome</keyword>
<name>A0A2T7NHX1_POMCA</name>
<evidence type="ECO:0000313" key="3">
    <source>
        <dbReference type="Proteomes" id="UP000245119"/>
    </source>
</evidence>